<feature type="compositionally biased region" description="Basic and acidic residues" evidence="1">
    <location>
        <begin position="644"/>
        <end position="655"/>
    </location>
</feature>
<feature type="compositionally biased region" description="Low complexity" evidence="1">
    <location>
        <begin position="375"/>
        <end position="395"/>
    </location>
</feature>
<feature type="compositionally biased region" description="Basic and acidic residues" evidence="1">
    <location>
        <begin position="293"/>
        <end position="303"/>
    </location>
</feature>
<feature type="compositionally biased region" description="Basic and acidic residues" evidence="1">
    <location>
        <begin position="275"/>
        <end position="286"/>
    </location>
</feature>
<feature type="compositionally biased region" description="Low complexity" evidence="1">
    <location>
        <begin position="201"/>
        <end position="214"/>
    </location>
</feature>
<evidence type="ECO:0000256" key="1">
    <source>
        <dbReference type="SAM" id="MobiDB-lite"/>
    </source>
</evidence>
<evidence type="ECO:0000313" key="3">
    <source>
        <dbReference type="Proteomes" id="UP000076502"/>
    </source>
</evidence>
<name>A0A154NVW5_DUFNO</name>
<feature type="compositionally biased region" description="Basic and acidic residues" evidence="1">
    <location>
        <begin position="255"/>
        <end position="268"/>
    </location>
</feature>
<feature type="region of interest" description="Disordered" evidence="1">
    <location>
        <begin position="114"/>
        <end position="141"/>
    </location>
</feature>
<keyword evidence="3" id="KW-1185">Reference proteome</keyword>
<feature type="compositionally biased region" description="Basic residues" evidence="1">
    <location>
        <begin position="396"/>
        <end position="410"/>
    </location>
</feature>
<feature type="compositionally biased region" description="Basic residues" evidence="1">
    <location>
        <begin position="328"/>
        <end position="359"/>
    </location>
</feature>
<dbReference type="OrthoDB" id="7699082at2759"/>
<dbReference type="STRING" id="178035.A0A154NVW5"/>
<sequence>MVQPENGTSLTAESQFEELDIKQSFDVSHMHPGSSMTVESQFEELDIKQSFDECGVHDCVCKMARDYYQSTKNEDEDDEDLEALRLAALQSLRAKDTVHYKKQTLPQLQKVVPEVTQTSRPSYKGQRPPRRGYFPNQLQQRRNGNLYYQSPRNPNLIAIVPVDEHSLLQQTDPVCPVEEIAPSIESHSVEVSKFHRTDMQTETSSVVIESSVETLGSSKKTEEDQDDTNDDDDDILLMADLEEEDSLERLMDEMEREMNVDKPSERKEKKGNKKGNKESEKKDEAGRNASLKNRTEDSSRKECCSPSVPVSSVINERRSMSPHISRILQKRRSLSPRSRSRKKSPRRSPRRSPIRQTKKSQREITRYRSPRKSPVRYSPRSRSPKLSSRSRSPRLSPRRSPNRSPIRRSPIKNSSSRGRSPRQSKSPRPIRSPKASLTKSPRSARSRSPKYSPLKLSPQSKSPLRSRSPKLSPRRISPPSRRTPPKSKSPGLSPRRGFSRLLSPKHLQSPRRMSPRSRSPRLSPHTSPWSSPRNSPRASPRRRRSPRWSPKELSRKHRPRSVSLDDTGSPLYIKESSPTVKSRVSPEISRIKIKQKEENLEKTTVMEKETTDLNSDPVLEARRRKFECARPIDPVNANKKIKLNKQENVSKKTESLEGETQSGNLRKVNKTTNDYEIQETDLCLDAHYEDFEDFEESMENTSPIAITSSVNSCIDVEPPKVEKERSSKKKKKRDKELYQVGKLKSELPLSERIGKDKKCKKRKDVVSDGPSEEMDAIFEDITIDEESDLRTELSRRRAERLNRTIPIQSARLVQSAFKGVVNEVVKSNAKTNQRHLIKADDKSNQKEVRRVTVLHRSIPEIHDSEDESTLDAKVPVRFRLGLGKQVQDTRESKISRKASKRQGRKVKHKVNLTLTNVEHAL</sequence>
<feature type="region of interest" description="Disordered" evidence="1">
    <location>
        <begin position="255"/>
        <end position="597"/>
    </location>
</feature>
<dbReference type="AlphaFoldDB" id="A0A154NVW5"/>
<feature type="compositionally biased region" description="Polar residues" evidence="1">
    <location>
        <begin position="411"/>
        <end position="426"/>
    </location>
</feature>
<dbReference type="Proteomes" id="UP000076502">
    <property type="component" value="Unassembled WGS sequence"/>
</dbReference>
<protein>
    <submittedName>
        <fullName evidence="2">Uncharacterized protein</fullName>
    </submittedName>
</protein>
<gene>
    <name evidence="2" type="ORF">WN55_07908</name>
</gene>
<feature type="region of interest" description="Disordered" evidence="1">
    <location>
        <begin position="717"/>
        <end position="736"/>
    </location>
</feature>
<feature type="compositionally biased region" description="Low complexity" evidence="1">
    <location>
        <begin position="449"/>
        <end position="490"/>
    </location>
</feature>
<feature type="compositionally biased region" description="Polar residues" evidence="1">
    <location>
        <begin position="658"/>
        <end position="672"/>
    </location>
</feature>
<organism evidence="2 3">
    <name type="scientific">Dufourea novaeangliae</name>
    <name type="common">Sweat bee</name>
    <dbReference type="NCBI Taxonomy" id="178035"/>
    <lineage>
        <taxon>Eukaryota</taxon>
        <taxon>Metazoa</taxon>
        <taxon>Ecdysozoa</taxon>
        <taxon>Arthropoda</taxon>
        <taxon>Hexapoda</taxon>
        <taxon>Insecta</taxon>
        <taxon>Pterygota</taxon>
        <taxon>Neoptera</taxon>
        <taxon>Endopterygota</taxon>
        <taxon>Hymenoptera</taxon>
        <taxon>Apocrita</taxon>
        <taxon>Aculeata</taxon>
        <taxon>Apoidea</taxon>
        <taxon>Anthophila</taxon>
        <taxon>Halictidae</taxon>
        <taxon>Rophitinae</taxon>
        <taxon>Dufourea</taxon>
    </lineage>
</organism>
<feature type="region of interest" description="Disordered" evidence="1">
    <location>
        <begin position="639"/>
        <end position="672"/>
    </location>
</feature>
<accession>A0A154NVW5</accession>
<dbReference type="EMBL" id="KQ434770">
    <property type="protein sequence ID" value="KZC03819.1"/>
    <property type="molecule type" value="Genomic_DNA"/>
</dbReference>
<proteinExistence type="predicted"/>
<feature type="compositionally biased region" description="Low complexity" evidence="1">
    <location>
        <begin position="520"/>
        <end position="538"/>
    </location>
</feature>
<feature type="region of interest" description="Disordered" evidence="1">
    <location>
        <begin position="196"/>
        <end position="232"/>
    </location>
</feature>
<reference evidence="2 3" key="1">
    <citation type="submission" date="2015-07" db="EMBL/GenBank/DDBJ databases">
        <title>The genome of Dufourea novaeangliae.</title>
        <authorList>
            <person name="Pan H."/>
            <person name="Kapheim K."/>
        </authorList>
    </citation>
    <scope>NUCLEOTIDE SEQUENCE [LARGE SCALE GENOMIC DNA]</scope>
    <source>
        <strain evidence="2">0120121106</strain>
        <tissue evidence="2">Whole body</tissue>
    </source>
</reference>
<feature type="compositionally biased region" description="Acidic residues" evidence="1">
    <location>
        <begin position="223"/>
        <end position="232"/>
    </location>
</feature>
<evidence type="ECO:0000313" key="2">
    <source>
        <dbReference type="EMBL" id="KZC03819.1"/>
    </source>
</evidence>